<evidence type="ECO:0008006" key="4">
    <source>
        <dbReference type="Google" id="ProtNLM"/>
    </source>
</evidence>
<keyword evidence="1" id="KW-0732">Signal</keyword>
<protein>
    <recommendedName>
        <fullName evidence="4">Hydrophobin</fullName>
    </recommendedName>
</protein>
<evidence type="ECO:0000256" key="1">
    <source>
        <dbReference type="SAM" id="SignalP"/>
    </source>
</evidence>
<dbReference type="Proteomes" id="UP001147747">
    <property type="component" value="Unassembled WGS sequence"/>
</dbReference>
<reference evidence="2" key="2">
    <citation type="journal article" date="2023" name="IMA Fungus">
        <title>Comparative genomic study of the Penicillium genus elucidates a diverse pangenome and 15 lateral gene transfer events.</title>
        <authorList>
            <person name="Petersen C."/>
            <person name="Sorensen T."/>
            <person name="Nielsen M.R."/>
            <person name="Sondergaard T.E."/>
            <person name="Sorensen J.L."/>
            <person name="Fitzpatrick D.A."/>
            <person name="Frisvad J.C."/>
            <person name="Nielsen K.L."/>
        </authorList>
    </citation>
    <scope>NUCLEOTIDE SEQUENCE</scope>
    <source>
        <strain evidence="2">IBT 29677</strain>
    </source>
</reference>
<dbReference type="AlphaFoldDB" id="A0A9W9VZ86"/>
<evidence type="ECO:0000313" key="2">
    <source>
        <dbReference type="EMBL" id="KAJ5392163.1"/>
    </source>
</evidence>
<comment type="caution">
    <text evidence="2">The sequence shown here is derived from an EMBL/GenBank/DDBJ whole genome shotgun (WGS) entry which is preliminary data.</text>
</comment>
<organism evidence="2 3">
    <name type="scientific">Penicillium cosmopolitanum</name>
    <dbReference type="NCBI Taxonomy" id="1131564"/>
    <lineage>
        <taxon>Eukaryota</taxon>
        <taxon>Fungi</taxon>
        <taxon>Dikarya</taxon>
        <taxon>Ascomycota</taxon>
        <taxon>Pezizomycotina</taxon>
        <taxon>Eurotiomycetes</taxon>
        <taxon>Eurotiomycetidae</taxon>
        <taxon>Eurotiales</taxon>
        <taxon>Aspergillaceae</taxon>
        <taxon>Penicillium</taxon>
    </lineage>
</organism>
<dbReference type="OrthoDB" id="4368505at2759"/>
<name>A0A9W9VZ86_9EURO</name>
<evidence type="ECO:0000313" key="3">
    <source>
        <dbReference type="Proteomes" id="UP001147747"/>
    </source>
</evidence>
<reference evidence="2" key="1">
    <citation type="submission" date="2022-12" db="EMBL/GenBank/DDBJ databases">
        <authorList>
            <person name="Petersen C."/>
        </authorList>
    </citation>
    <scope>NUCLEOTIDE SEQUENCE</scope>
    <source>
        <strain evidence="2">IBT 29677</strain>
    </source>
</reference>
<proteinExistence type="predicted"/>
<dbReference type="EMBL" id="JAPZBU010000008">
    <property type="protein sequence ID" value="KAJ5392163.1"/>
    <property type="molecule type" value="Genomic_DNA"/>
</dbReference>
<feature type="signal peptide" evidence="1">
    <location>
        <begin position="1"/>
        <end position="15"/>
    </location>
</feature>
<sequence>MKFFIASLLFATALAMPTSDGSDSDSGKTVCEGHESVVCDKNGDGGLLSLGNLLNGLLGESCSTGGVYCCSQSDIEQIGLINLDLNLQCSLNHVL</sequence>
<dbReference type="GeneID" id="81371270"/>
<feature type="chain" id="PRO_5040943418" description="Hydrophobin" evidence="1">
    <location>
        <begin position="16"/>
        <end position="95"/>
    </location>
</feature>
<keyword evidence="3" id="KW-1185">Reference proteome</keyword>
<gene>
    <name evidence="2" type="ORF">N7509_007653</name>
</gene>
<dbReference type="RefSeq" id="XP_056487841.1">
    <property type="nucleotide sequence ID" value="XM_056632290.1"/>
</dbReference>
<accession>A0A9W9VZ86</accession>